<dbReference type="eggNOG" id="KOG1282">
    <property type="taxonomic scope" value="Eukaryota"/>
</dbReference>
<dbReference type="EMBL" id="FN649729">
    <property type="protein sequence ID" value="CBN78730.2"/>
    <property type="molecule type" value="Genomic_DNA"/>
</dbReference>
<dbReference type="InParanoid" id="D8LQG6"/>
<feature type="signal peptide" evidence="10">
    <location>
        <begin position="1"/>
        <end position="23"/>
    </location>
</feature>
<dbReference type="Gene3D" id="3.40.50.1820">
    <property type="entry name" value="alpha/beta hydrolase"/>
    <property type="match status" value="1"/>
</dbReference>
<keyword evidence="5" id="KW-0378">Hydrolase</keyword>
<evidence type="ECO:0000256" key="2">
    <source>
        <dbReference type="ARBA" id="ARBA00022645"/>
    </source>
</evidence>
<gene>
    <name evidence="12" type="ORF">Esi_0006_0095</name>
</gene>
<keyword evidence="4 10" id="KW-0732">Signal</keyword>
<dbReference type="PROSITE" id="PS00560">
    <property type="entry name" value="CARBOXYPEPT_SER_HIS"/>
    <property type="match status" value="1"/>
</dbReference>
<dbReference type="PANTHER" id="PTHR11802:SF3">
    <property type="entry name" value="RETINOID-INDUCIBLE SERINE CARBOXYPEPTIDASE"/>
    <property type="match status" value="1"/>
</dbReference>
<feature type="region of interest" description="Disordered" evidence="8">
    <location>
        <begin position="960"/>
        <end position="1003"/>
    </location>
</feature>
<keyword evidence="9" id="KW-0812">Transmembrane</keyword>
<feature type="region of interest" description="Disordered" evidence="8">
    <location>
        <begin position="568"/>
        <end position="587"/>
    </location>
</feature>
<dbReference type="ESTHER" id="ectsi-d8lqg6">
    <property type="family name" value="Carboxypeptidase_S10"/>
</dbReference>
<organism evidence="12 13">
    <name type="scientific">Ectocarpus siliculosus</name>
    <name type="common">Brown alga</name>
    <name type="synonym">Conferva siliculosa</name>
    <dbReference type="NCBI Taxonomy" id="2880"/>
    <lineage>
        <taxon>Eukaryota</taxon>
        <taxon>Sar</taxon>
        <taxon>Stramenopiles</taxon>
        <taxon>Ochrophyta</taxon>
        <taxon>PX clade</taxon>
        <taxon>Phaeophyceae</taxon>
        <taxon>Ectocarpales</taxon>
        <taxon>Ectocarpaceae</taxon>
        <taxon>Ectocarpus</taxon>
    </lineage>
</organism>
<dbReference type="InterPro" id="IPR029058">
    <property type="entry name" value="AB_hydrolase_fold"/>
</dbReference>
<feature type="disulfide bond" evidence="7">
    <location>
        <begin position="690"/>
        <end position="699"/>
    </location>
</feature>
<dbReference type="InterPro" id="IPR000742">
    <property type="entry name" value="EGF"/>
</dbReference>
<protein>
    <submittedName>
        <fullName evidence="12">Carboxypeptidase (Partial)</fullName>
    </submittedName>
</protein>
<dbReference type="PROSITE" id="PS01186">
    <property type="entry name" value="EGF_2"/>
    <property type="match status" value="1"/>
</dbReference>
<evidence type="ECO:0000256" key="9">
    <source>
        <dbReference type="SAM" id="Phobius"/>
    </source>
</evidence>
<keyword evidence="3" id="KW-0645">Protease</keyword>
<evidence type="ECO:0000256" key="5">
    <source>
        <dbReference type="ARBA" id="ARBA00022801"/>
    </source>
</evidence>
<feature type="transmembrane region" description="Helical" evidence="9">
    <location>
        <begin position="929"/>
        <end position="948"/>
    </location>
</feature>
<dbReference type="EMBL" id="FN648818">
    <property type="protein sequence ID" value="CBN78730.2"/>
    <property type="molecule type" value="Genomic_DNA"/>
</dbReference>
<feature type="compositionally biased region" description="Gly residues" evidence="8">
    <location>
        <begin position="533"/>
        <end position="544"/>
    </location>
</feature>
<feature type="compositionally biased region" description="Low complexity" evidence="8">
    <location>
        <begin position="960"/>
        <end position="977"/>
    </location>
</feature>
<comment type="caution">
    <text evidence="7">Lacks conserved residue(s) required for the propagation of feature annotation.</text>
</comment>
<feature type="compositionally biased region" description="Gly residues" evidence="8">
    <location>
        <begin position="991"/>
        <end position="1003"/>
    </location>
</feature>
<dbReference type="InterPro" id="IPR003961">
    <property type="entry name" value="FN3_dom"/>
</dbReference>
<keyword evidence="2 12" id="KW-0121">Carboxypeptidase</keyword>
<feature type="region of interest" description="Disordered" evidence="8">
    <location>
        <begin position="533"/>
        <end position="552"/>
    </location>
</feature>
<keyword evidence="9" id="KW-1133">Transmembrane helix</keyword>
<evidence type="ECO:0000256" key="10">
    <source>
        <dbReference type="SAM" id="SignalP"/>
    </source>
</evidence>
<comment type="similarity">
    <text evidence="1">Belongs to the peptidase S10 family.</text>
</comment>
<evidence type="ECO:0000256" key="7">
    <source>
        <dbReference type="PROSITE-ProRule" id="PRU00076"/>
    </source>
</evidence>
<keyword evidence="13" id="KW-1185">Reference proteome</keyword>
<keyword evidence="6" id="KW-0325">Glycoprotein</keyword>
<dbReference type="PANTHER" id="PTHR11802">
    <property type="entry name" value="SERINE PROTEASE FAMILY S10 SERINE CARBOXYPEPTIDASE"/>
    <property type="match status" value="1"/>
</dbReference>
<evidence type="ECO:0000256" key="1">
    <source>
        <dbReference type="ARBA" id="ARBA00009431"/>
    </source>
</evidence>
<feature type="non-terminal residue" evidence="12">
    <location>
        <position position="1003"/>
    </location>
</feature>
<dbReference type="PROSITE" id="PS50026">
    <property type="entry name" value="EGF_3"/>
    <property type="match status" value="1"/>
</dbReference>
<dbReference type="GO" id="GO:0004185">
    <property type="term" value="F:serine-type carboxypeptidase activity"/>
    <property type="evidence" value="ECO:0007669"/>
    <property type="project" value="InterPro"/>
</dbReference>
<name>D8LQG6_ECTSI</name>
<dbReference type="GO" id="GO:0006508">
    <property type="term" value="P:proteolysis"/>
    <property type="evidence" value="ECO:0007669"/>
    <property type="project" value="UniProtKB-KW"/>
</dbReference>
<accession>D8LQG6</accession>
<evidence type="ECO:0000256" key="3">
    <source>
        <dbReference type="ARBA" id="ARBA00022670"/>
    </source>
</evidence>
<dbReference type="InterPro" id="IPR033124">
    <property type="entry name" value="Ser_caboxypep_his_AS"/>
</dbReference>
<evidence type="ECO:0000256" key="6">
    <source>
        <dbReference type="ARBA" id="ARBA00023180"/>
    </source>
</evidence>
<evidence type="ECO:0000313" key="12">
    <source>
        <dbReference type="EMBL" id="CBN78730.2"/>
    </source>
</evidence>
<feature type="chain" id="PRO_5003117449" evidence="10">
    <location>
        <begin position="24"/>
        <end position="1003"/>
    </location>
</feature>
<dbReference type="SUPFAM" id="SSF53474">
    <property type="entry name" value="alpha/beta-Hydrolases"/>
    <property type="match status" value="1"/>
</dbReference>
<evidence type="ECO:0000256" key="4">
    <source>
        <dbReference type="ARBA" id="ARBA00022729"/>
    </source>
</evidence>
<evidence type="ECO:0000313" key="13">
    <source>
        <dbReference type="Proteomes" id="UP000002630"/>
    </source>
</evidence>
<evidence type="ECO:0000256" key="8">
    <source>
        <dbReference type="SAM" id="MobiDB-lite"/>
    </source>
</evidence>
<evidence type="ECO:0000259" key="11">
    <source>
        <dbReference type="PROSITE" id="PS50026"/>
    </source>
</evidence>
<dbReference type="InterPro" id="IPR001563">
    <property type="entry name" value="Peptidase_S10"/>
</dbReference>
<reference evidence="12 13" key="1">
    <citation type="journal article" date="2010" name="Nature">
        <title>The Ectocarpus genome and the independent evolution of multicellularity in brown algae.</title>
        <authorList>
            <person name="Cock J.M."/>
            <person name="Sterck L."/>
            <person name="Rouze P."/>
            <person name="Scornet D."/>
            <person name="Allen A.E."/>
            <person name="Amoutzias G."/>
            <person name="Anthouard V."/>
            <person name="Artiguenave F."/>
            <person name="Aury J.M."/>
            <person name="Badger J.H."/>
            <person name="Beszteri B."/>
            <person name="Billiau K."/>
            <person name="Bonnet E."/>
            <person name="Bothwell J.H."/>
            <person name="Bowler C."/>
            <person name="Boyen C."/>
            <person name="Brownlee C."/>
            <person name="Carrano C.J."/>
            <person name="Charrier B."/>
            <person name="Cho G.Y."/>
            <person name="Coelho S.M."/>
            <person name="Collen J."/>
            <person name="Corre E."/>
            <person name="Da Silva C."/>
            <person name="Delage L."/>
            <person name="Delaroque N."/>
            <person name="Dittami S.M."/>
            <person name="Doulbeau S."/>
            <person name="Elias M."/>
            <person name="Farnham G."/>
            <person name="Gachon C.M."/>
            <person name="Gschloessl B."/>
            <person name="Heesch S."/>
            <person name="Jabbari K."/>
            <person name="Jubin C."/>
            <person name="Kawai H."/>
            <person name="Kimura K."/>
            <person name="Kloareg B."/>
            <person name="Kupper F.C."/>
            <person name="Lang D."/>
            <person name="Le Bail A."/>
            <person name="Leblanc C."/>
            <person name="Lerouge P."/>
            <person name="Lohr M."/>
            <person name="Lopez P.J."/>
            <person name="Martens C."/>
            <person name="Maumus F."/>
            <person name="Michel G."/>
            <person name="Miranda-Saavedra D."/>
            <person name="Morales J."/>
            <person name="Moreau H."/>
            <person name="Motomura T."/>
            <person name="Nagasato C."/>
            <person name="Napoli C.A."/>
            <person name="Nelson D.R."/>
            <person name="Nyvall-Collen P."/>
            <person name="Peters A.F."/>
            <person name="Pommier C."/>
            <person name="Potin P."/>
            <person name="Poulain J."/>
            <person name="Quesneville H."/>
            <person name="Read B."/>
            <person name="Rensing S.A."/>
            <person name="Ritter A."/>
            <person name="Rousvoal S."/>
            <person name="Samanta M."/>
            <person name="Samson G."/>
            <person name="Schroeder D.C."/>
            <person name="Segurens B."/>
            <person name="Strittmatter M."/>
            <person name="Tonon T."/>
            <person name="Tregear J.W."/>
            <person name="Valentin K."/>
            <person name="von Dassow P."/>
            <person name="Yamagishi T."/>
            <person name="Van de Peer Y."/>
            <person name="Wincker P."/>
        </authorList>
    </citation>
    <scope>NUCLEOTIDE SEQUENCE [LARGE SCALE GENOMIC DNA]</scope>
    <source>
        <strain evidence="13">Ec32 / CCAP1310/4</strain>
    </source>
</reference>
<dbReference type="STRING" id="2880.D8LQG6"/>
<keyword evidence="7" id="KW-0245">EGF-like domain</keyword>
<sequence>MRGGSTRPLALVVASVVGSLVAARRVVESEPSSSVSRSLKAFRKKAAPGVSAAASSPEEHLVTALPGLKDKDFPTKQYAGHIPVVDGFHFYWLFESASSDPSSDPLVIWLNGGPGCSSMDGLWLENGPFRLHDSGEGIDVNPYSWHNVANVLYVDQPVGTGLSFTTNGNYADNDLQVDEQFYLFLSNFLELHSRFKAGSGKSRPIFFTGESHAGHYIPSMTAYILAKNEAAGEGELVVDVQGMMIGNGWFDPVSQYDVSDFAFGMGLIDSGQRRGLKKQEESCLSLIEAGNYNDHGCLGLMDSVIAASNARKVGVPRVSMYDVRDYELGRQFPPGHATVEAYLNRKDVRAAIHASSCPIKFQECTDQPFVHLSKWDGLGVTKELRSILNAGVRSLFFNGQYDLICNHVGNLKALERLGDWTGDKEWESARRGVWLSDDNEKGHGGHRRPIGYVKEKRGNPLTFLLVLNSGHMVPLDQPRAALDMLKRFLSGDAFSDGEQALASVGRCDPSDEDCDDAGLPADSHPAVALVPGTGGGSGRGGGGATPPAPRIVGTPLVRRDSAVVEFAPGDEQDGAGGASLAATGGGGGGGGGEAAVVLFEARSSPDGLVGTGPTSPVVVEGLTPGRTYTFAVTAVYAEAGAAAGEGGGARSVPSVGSPAVTPGCGEDDGGGACGGHGACREGGHEGICVCENGYGGDVCDVLLAAGGGLKGGGGGGGGGSSGGSFVGPDGYVGDIKLLLEEDIPMLKSTGTTKCNGCGVGIQFLLRPGSFRDPEFVLAIRTPRVLPPDGNAENGDTIPSSSIAALDEQGSAFSALLRSDVGQALGVSMNVVEVGGVTPAGETLVDWGAWEQWGTGALNVSVVVDSDAPEETGRRLLSAWNEPSSRLHSGTITGLIDFSRGAEVTAVVLSTAAFSRKGGTAAADFKGPTLLATFLYVVCFALAIPACGMSRRFFSRRRRGNSFSSSAGSSAISSGARSDGVKRRGWRSPRRAGGGRGGGGEGGD</sequence>
<dbReference type="PROSITE" id="PS00022">
    <property type="entry name" value="EGF_1"/>
    <property type="match status" value="1"/>
</dbReference>
<proteinExistence type="inferred from homology"/>
<keyword evidence="7" id="KW-1015">Disulfide bond</keyword>
<feature type="domain" description="EGF-like" evidence="11">
    <location>
        <begin position="660"/>
        <end position="700"/>
    </location>
</feature>
<dbReference type="OrthoDB" id="192887at2759"/>
<dbReference type="SMART" id="SM00060">
    <property type="entry name" value="FN3"/>
    <property type="match status" value="1"/>
</dbReference>
<dbReference type="PRINTS" id="PR00724">
    <property type="entry name" value="CRBOXYPTASEC"/>
</dbReference>
<dbReference type="AlphaFoldDB" id="D8LQG6"/>
<dbReference type="Pfam" id="PF00450">
    <property type="entry name" value="Peptidase_S10"/>
    <property type="match status" value="1"/>
</dbReference>
<keyword evidence="9" id="KW-0472">Membrane</keyword>
<dbReference type="Proteomes" id="UP000002630">
    <property type="component" value="Linkage Group LG04"/>
</dbReference>